<dbReference type="Proteomes" id="UP000765509">
    <property type="component" value="Unassembled WGS sequence"/>
</dbReference>
<evidence type="ECO:0000259" key="7">
    <source>
        <dbReference type="Pfam" id="PF17917"/>
    </source>
</evidence>
<evidence type="ECO:0000256" key="2">
    <source>
        <dbReference type="ARBA" id="ARBA00022695"/>
    </source>
</evidence>
<protein>
    <recommendedName>
        <fullName evidence="7">Reverse transcriptase RNase H-like domain-containing protein</fullName>
    </recommendedName>
</protein>
<evidence type="ECO:0000256" key="6">
    <source>
        <dbReference type="ARBA" id="ARBA00022918"/>
    </source>
</evidence>
<keyword evidence="6" id="KW-0695">RNA-directed DNA polymerase</keyword>
<dbReference type="OrthoDB" id="3250101at2759"/>
<dbReference type="EMBL" id="AVOT02018961">
    <property type="protein sequence ID" value="MBW0506239.1"/>
    <property type="molecule type" value="Genomic_DNA"/>
</dbReference>
<evidence type="ECO:0000256" key="3">
    <source>
        <dbReference type="ARBA" id="ARBA00022722"/>
    </source>
</evidence>
<accession>A0A9Q3DN07</accession>
<dbReference type="InterPro" id="IPR043502">
    <property type="entry name" value="DNA/RNA_pol_sf"/>
</dbReference>
<keyword evidence="9" id="KW-1185">Reference proteome</keyword>
<evidence type="ECO:0000256" key="1">
    <source>
        <dbReference type="ARBA" id="ARBA00022679"/>
    </source>
</evidence>
<evidence type="ECO:0000313" key="9">
    <source>
        <dbReference type="Proteomes" id="UP000765509"/>
    </source>
</evidence>
<gene>
    <name evidence="8" type="ORF">O181_045954</name>
</gene>
<proteinExistence type="predicted"/>
<comment type="caution">
    <text evidence="8">The sequence shown here is derived from an EMBL/GenBank/DDBJ whole genome shotgun (WGS) entry which is preliminary data.</text>
</comment>
<evidence type="ECO:0000313" key="8">
    <source>
        <dbReference type="EMBL" id="MBW0506239.1"/>
    </source>
</evidence>
<evidence type="ECO:0000256" key="4">
    <source>
        <dbReference type="ARBA" id="ARBA00022759"/>
    </source>
</evidence>
<sequence length="162" mass="18765">MKYEIHGKELLDMVWAIKCWRAFLLSLSNPFEVLKDNASLQNFMSPKVLTHCQACFTEFLSDLHFTIAYPPGRLATLADSCSQQEDMYPERGVDFISKNPQKFHQVIKQDGIQESRFISIKVGMLLDLVEHIQKEVWKDKNYKEILKQLTRGESVKGVDVKL</sequence>
<feature type="domain" description="Reverse transcriptase RNase H-like" evidence="7">
    <location>
        <begin position="2"/>
        <end position="61"/>
    </location>
</feature>
<dbReference type="GO" id="GO:0003964">
    <property type="term" value="F:RNA-directed DNA polymerase activity"/>
    <property type="evidence" value="ECO:0007669"/>
    <property type="project" value="UniProtKB-KW"/>
</dbReference>
<dbReference type="AlphaFoldDB" id="A0A9Q3DN07"/>
<dbReference type="InterPro" id="IPR041373">
    <property type="entry name" value="RT_RNaseH"/>
</dbReference>
<dbReference type="GO" id="GO:0004519">
    <property type="term" value="F:endonuclease activity"/>
    <property type="evidence" value="ECO:0007669"/>
    <property type="project" value="UniProtKB-KW"/>
</dbReference>
<evidence type="ECO:0000256" key="5">
    <source>
        <dbReference type="ARBA" id="ARBA00022801"/>
    </source>
</evidence>
<name>A0A9Q3DN07_9BASI</name>
<dbReference type="SUPFAM" id="SSF56672">
    <property type="entry name" value="DNA/RNA polymerases"/>
    <property type="match status" value="1"/>
</dbReference>
<organism evidence="8 9">
    <name type="scientific">Austropuccinia psidii MF-1</name>
    <dbReference type="NCBI Taxonomy" id="1389203"/>
    <lineage>
        <taxon>Eukaryota</taxon>
        <taxon>Fungi</taxon>
        <taxon>Dikarya</taxon>
        <taxon>Basidiomycota</taxon>
        <taxon>Pucciniomycotina</taxon>
        <taxon>Pucciniomycetes</taxon>
        <taxon>Pucciniales</taxon>
        <taxon>Sphaerophragmiaceae</taxon>
        <taxon>Austropuccinia</taxon>
    </lineage>
</organism>
<keyword evidence="4" id="KW-0255">Endonuclease</keyword>
<keyword evidence="3" id="KW-0540">Nuclease</keyword>
<keyword evidence="2" id="KW-0548">Nucleotidyltransferase</keyword>
<dbReference type="Pfam" id="PF17917">
    <property type="entry name" value="RT_RNaseH"/>
    <property type="match status" value="1"/>
</dbReference>
<reference evidence="8" key="1">
    <citation type="submission" date="2021-03" db="EMBL/GenBank/DDBJ databases">
        <title>Draft genome sequence of rust myrtle Austropuccinia psidii MF-1, a brazilian biotype.</title>
        <authorList>
            <person name="Quecine M.C."/>
            <person name="Pachon D.M.R."/>
            <person name="Bonatelli M.L."/>
            <person name="Correr F.H."/>
            <person name="Franceschini L.M."/>
            <person name="Leite T.F."/>
            <person name="Margarido G.R.A."/>
            <person name="Almeida C.A."/>
            <person name="Ferrarezi J.A."/>
            <person name="Labate C.A."/>
        </authorList>
    </citation>
    <scope>NUCLEOTIDE SEQUENCE</scope>
    <source>
        <strain evidence="8">MF-1</strain>
    </source>
</reference>
<keyword evidence="5" id="KW-0378">Hydrolase</keyword>
<keyword evidence="1" id="KW-0808">Transferase</keyword>
<dbReference type="GO" id="GO:0016787">
    <property type="term" value="F:hydrolase activity"/>
    <property type="evidence" value="ECO:0007669"/>
    <property type="project" value="UniProtKB-KW"/>
</dbReference>